<sequence>MKTAEVLEPGEVSSGFYYMSWRKGGPGIGIPINFSFAAGMEGNLEMGIDLPIFFNYVQGELRFQFMRESGILPAATVGGIGGMEFFQSTPYPIWLGIRGVVSKKISILTVYGGASISTFPEFDNYVGIALPNLRFFSWHIEIQNRYGAETLYGSDFQWWQSINAGMVIRFHRPAFLG</sequence>
<name>A0A660SHM5_UNCW3</name>
<dbReference type="Proteomes" id="UP000268469">
    <property type="component" value="Unassembled WGS sequence"/>
</dbReference>
<evidence type="ECO:0000313" key="1">
    <source>
        <dbReference type="EMBL" id="RKX70315.1"/>
    </source>
</evidence>
<evidence type="ECO:0000313" key="2">
    <source>
        <dbReference type="Proteomes" id="UP000268469"/>
    </source>
</evidence>
<gene>
    <name evidence="1" type="ORF">DRP53_05440</name>
</gene>
<accession>A0A660SHM5</accession>
<comment type="caution">
    <text evidence="1">The sequence shown here is derived from an EMBL/GenBank/DDBJ whole genome shotgun (WGS) entry which is preliminary data.</text>
</comment>
<dbReference type="AlphaFoldDB" id="A0A660SHM5"/>
<protein>
    <submittedName>
        <fullName evidence="1">Uncharacterized protein</fullName>
    </submittedName>
</protein>
<reference evidence="1 2" key="1">
    <citation type="submission" date="2018-06" db="EMBL/GenBank/DDBJ databases">
        <title>Extensive metabolic versatility and redundancy in microbially diverse, dynamic hydrothermal sediments.</title>
        <authorList>
            <person name="Dombrowski N."/>
            <person name="Teske A."/>
            <person name="Baker B.J."/>
        </authorList>
    </citation>
    <scope>NUCLEOTIDE SEQUENCE [LARGE SCALE GENOMIC DNA]</scope>
    <source>
        <strain evidence="1">B36_G15</strain>
    </source>
</reference>
<dbReference type="EMBL" id="QNBE01000043">
    <property type="protein sequence ID" value="RKX70315.1"/>
    <property type="molecule type" value="Genomic_DNA"/>
</dbReference>
<proteinExistence type="predicted"/>
<organism evidence="1 2">
    <name type="scientific">candidate division WOR-3 bacterium</name>
    <dbReference type="NCBI Taxonomy" id="2052148"/>
    <lineage>
        <taxon>Bacteria</taxon>
        <taxon>Bacteria division WOR-3</taxon>
    </lineage>
</organism>